<dbReference type="InParanoid" id="M1DG86"/>
<organism evidence="1 2">
    <name type="scientific">Solanum tuberosum</name>
    <name type="common">Potato</name>
    <dbReference type="NCBI Taxonomy" id="4113"/>
    <lineage>
        <taxon>Eukaryota</taxon>
        <taxon>Viridiplantae</taxon>
        <taxon>Streptophyta</taxon>
        <taxon>Embryophyta</taxon>
        <taxon>Tracheophyta</taxon>
        <taxon>Spermatophyta</taxon>
        <taxon>Magnoliopsida</taxon>
        <taxon>eudicotyledons</taxon>
        <taxon>Gunneridae</taxon>
        <taxon>Pentapetalae</taxon>
        <taxon>asterids</taxon>
        <taxon>lamiids</taxon>
        <taxon>Solanales</taxon>
        <taxon>Solanaceae</taxon>
        <taxon>Solanoideae</taxon>
        <taxon>Solaneae</taxon>
        <taxon>Solanum</taxon>
    </lineage>
</organism>
<dbReference type="Gramene" id="PGSC0003DMT400088561">
    <property type="protein sequence ID" value="PGSC0003DMT400088561"/>
    <property type="gene ID" value="PGSC0003DMG400038132"/>
</dbReference>
<dbReference type="PaxDb" id="4113-PGSC0003DMT400088561"/>
<name>M1DG86_SOLTU</name>
<keyword evidence="2" id="KW-1185">Reference proteome</keyword>
<dbReference type="EnsemblPlants" id="PGSC0003DMT400088561">
    <property type="protein sequence ID" value="PGSC0003DMT400088561"/>
    <property type="gene ID" value="PGSC0003DMG400038132"/>
</dbReference>
<reference evidence="1" key="2">
    <citation type="submission" date="2015-06" db="UniProtKB">
        <authorList>
            <consortium name="EnsemblPlants"/>
        </authorList>
    </citation>
    <scope>IDENTIFICATION</scope>
    <source>
        <strain evidence="1">DM1-3 516 R44</strain>
    </source>
</reference>
<dbReference type="Proteomes" id="UP000011115">
    <property type="component" value="Unassembled WGS sequence"/>
</dbReference>
<protein>
    <submittedName>
        <fullName evidence="1">Polyprotein</fullName>
    </submittedName>
</protein>
<dbReference type="AlphaFoldDB" id="M1DG86"/>
<evidence type="ECO:0000313" key="1">
    <source>
        <dbReference type="EnsemblPlants" id="PGSC0003DMT400088561"/>
    </source>
</evidence>
<dbReference type="HOGENOM" id="CLU_922578_0_0_1"/>
<accession>M1DG86</accession>
<evidence type="ECO:0000313" key="2">
    <source>
        <dbReference type="Proteomes" id="UP000011115"/>
    </source>
</evidence>
<sequence>MILFLIHRYALKIMPPCRAYARNANARNPNAVPLVPDQEVTNAEFRNANSAFGLDMTNKNNQQVPVPTNINCGSAAARVRDFDRMNSIEFLGLQVGEDPQNFIDEVKKIFGVMQVTGNGQTTVRAGGPLFTTATPPQTQLRKLAKSRPTDRPTVCKSDHGSWSVSMDRGPFYPVSDANESRPARTVVRSTGLEKSARKKEREKRQDFRQACEWNSSGVIPIKLYSILHDQHVQYLSSTDAYVRYIFSRCRFRFSSSRSRLDRFPIFSSAESMVQVLSIQITLRSIPDLQFSSISGESSFFED</sequence>
<reference evidence="2" key="1">
    <citation type="journal article" date="2011" name="Nature">
        <title>Genome sequence and analysis of the tuber crop potato.</title>
        <authorList>
            <consortium name="The Potato Genome Sequencing Consortium"/>
        </authorList>
    </citation>
    <scope>NUCLEOTIDE SEQUENCE [LARGE SCALE GENOMIC DNA]</scope>
    <source>
        <strain evidence="2">cv. DM1-3 516 R44</strain>
    </source>
</reference>
<proteinExistence type="predicted"/>